<evidence type="ECO:0000313" key="2">
    <source>
        <dbReference type="EMBL" id="RRT41819.1"/>
    </source>
</evidence>
<reference evidence="2 3" key="1">
    <citation type="journal article" date="2014" name="Agronomy (Basel)">
        <title>A Draft Genome Sequence for Ensete ventricosum, the Drought-Tolerant Tree Against Hunger.</title>
        <authorList>
            <person name="Harrison J."/>
            <person name="Moore K.A."/>
            <person name="Paszkiewicz K."/>
            <person name="Jones T."/>
            <person name="Grant M."/>
            <person name="Ambacheew D."/>
            <person name="Muzemil S."/>
            <person name="Studholme D.J."/>
        </authorList>
    </citation>
    <scope>NUCLEOTIDE SEQUENCE [LARGE SCALE GENOMIC DNA]</scope>
</reference>
<sequence length="76" mass="7856">TAEIDHRRPILVLPPGSDRSAYRSAAGPVYGGGDGGPKGAEDLVEEGEGGRWKRGMGAEAVGGGTWTASSFLLRFP</sequence>
<name>A0A426XQQ3_ENSVE</name>
<dbReference type="AlphaFoldDB" id="A0A426XQQ3"/>
<dbReference type="EMBL" id="AMZH03018268">
    <property type="protein sequence ID" value="RRT41819.1"/>
    <property type="molecule type" value="Genomic_DNA"/>
</dbReference>
<evidence type="ECO:0000256" key="1">
    <source>
        <dbReference type="SAM" id="MobiDB-lite"/>
    </source>
</evidence>
<accession>A0A426XQQ3</accession>
<feature type="region of interest" description="Disordered" evidence="1">
    <location>
        <begin position="1"/>
        <end position="44"/>
    </location>
</feature>
<evidence type="ECO:0000313" key="3">
    <source>
        <dbReference type="Proteomes" id="UP000287651"/>
    </source>
</evidence>
<dbReference type="Proteomes" id="UP000287651">
    <property type="component" value="Unassembled WGS sequence"/>
</dbReference>
<proteinExistence type="predicted"/>
<feature type="compositionally biased region" description="Gly residues" evidence="1">
    <location>
        <begin position="29"/>
        <end position="38"/>
    </location>
</feature>
<gene>
    <name evidence="2" type="ORF">B296_00057518</name>
</gene>
<organism evidence="2 3">
    <name type="scientific">Ensete ventricosum</name>
    <name type="common">Abyssinian banana</name>
    <name type="synonym">Musa ensete</name>
    <dbReference type="NCBI Taxonomy" id="4639"/>
    <lineage>
        <taxon>Eukaryota</taxon>
        <taxon>Viridiplantae</taxon>
        <taxon>Streptophyta</taxon>
        <taxon>Embryophyta</taxon>
        <taxon>Tracheophyta</taxon>
        <taxon>Spermatophyta</taxon>
        <taxon>Magnoliopsida</taxon>
        <taxon>Liliopsida</taxon>
        <taxon>Zingiberales</taxon>
        <taxon>Musaceae</taxon>
        <taxon>Ensete</taxon>
    </lineage>
</organism>
<protein>
    <submittedName>
        <fullName evidence="2">Uncharacterized protein</fullName>
    </submittedName>
</protein>
<comment type="caution">
    <text evidence="2">The sequence shown here is derived from an EMBL/GenBank/DDBJ whole genome shotgun (WGS) entry which is preliminary data.</text>
</comment>
<feature type="non-terminal residue" evidence="2">
    <location>
        <position position="1"/>
    </location>
</feature>